<dbReference type="CDD" id="cd17039">
    <property type="entry name" value="Ubl_ubiquitin_like"/>
    <property type="match status" value="1"/>
</dbReference>
<dbReference type="AlphaFoldDB" id="A0AAE8SW10"/>
<sequence>MAASESPLRLTIRFSNSTPDLPLDIPNPETTTVASLKSTLRETLPKLSLRRLRFIHQGRILPDADPLLDALDPKQKGKFPLHTRIFLNCSIGDVLDPADLASESRIASQPAKRHAAPAAPAARPEARRERGFDRLLSAGFSPAEVNQLRLQFRSVHAARHTPDTMPSTEAMRALEDAWMDDNGPSAAAGSEETLAGGDDMAGAGGGVGALLDVFLQGIFTGFFLPMGSLAWLLREEGMWSKRRQVAVVFGVVVSVVVGLLRVISGEGE</sequence>
<dbReference type="Proteomes" id="UP001187682">
    <property type="component" value="Unassembled WGS sequence"/>
</dbReference>
<feature type="region of interest" description="Disordered" evidence="1">
    <location>
        <begin position="105"/>
        <end position="128"/>
    </location>
</feature>
<dbReference type="PANTHER" id="PTHR28049:SF1">
    <property type="entry name" value="DSC E3 UBIQUITIN LIGASE COMPLEX SUBUNIT 3"/>
    <property type="match status" value="1"/>
</dbReference>
<evidence type="ECO:0000256" key="1">
    <source>
        <dbReference type="SAM" id="MobiDB-lite"/>
    </source>
</evidence>
<proteinExistence type="predicted"/>
<gene>
    <name evidence="5" type="ORF">DNG_05980</name>
</gene>
<comment type="caution">
    <text evidence="5">The sequence shown here is derived from an EMBL/GenBank/DDBJ whole genome shotgun (WGS) entry which is preliminary data.</text>
</comment>
<protein>
    <submittedName>
        <fullName evidence="5">Related to conserved membrane protein, putative</fullName>
    </submittedName>
</protein>
<dbReference type="InterPro" id="IPR045226">
    <property type="entry name" value="Dsc3"/>
</dbReference>
<keyword evidence="2" id="KW-0472">Membrane</keyword>
<organism evidence="5 6">
    <name type="scientific">Cephalotrichum gorgonifer</name>
    <dbReference type="NCBI Taxonomy" id="2041049"/>
    <lineage>
        <taxon>Eukaryota</taxon>
        <taxon>Fungi</taxon>
        <taxon>Dikarya</taxon>
        <taxon>Ascomycota</taxon>
        <taxon>Pezizomycotina</taxon>
        <taxon>Sordariomycetes</taxon>
        <taxon>Hypocreomycetidae</taxon>
        <taxon>Microascales</taxon>
        <taxon>Microascaceae</taxon>
        <taxon>Cephalotrichum</taxon>
    </lineage>
</organism>
<dbReference type="Gene3D" id="3.10.20.90">
    <property type="entry name" value="Phosphatidylinositol 3-kinase Catalytic Subunit, Chain A, domain 1"/>
    <property type="match status" value="1"/>
</dbReference>
<accession>A0AAE8SW10</accession>
<dbReference type="EMBL" id="ONZQ02000008">
    <property type="protein sequence ID" value="SPO03298.1"/>
    <property type="molecule type" value="Genomic_DNA"/>
</dbReference>
<evidence type="ECO:0000313" key="5">
    <source>
        <dbReference type="EMBL" id="SPO03298.1"/>
    </source>
</evidence>
<dbReference type="GO" id="GO:0044695">
    <property type="term" value="C:Dsc E3 ubiquitin ligase complex"/>
    <property type="evidence" value="ECO:0007669"/>
    <property type="project" value="InterPro"/>
</dbReference>
<dbReference type="Pfam" id="PF13373">
    <property type="entry name" value="Dsc3_C"/>
    <property type="match status" value="1"/>
</dbReference>
<dbReference type="InterPro" id="IPR029071">
    <property type="entry name" value="Ubiquitin-like_domsf"/>
</dbReference>
<name>A0AAE8SW10_9PEZI</name>
<keyword evidence="2" id="KW-0812">Transmembrane</keyword>
<reference evidence="5" key="1">
    <citation type="submission" date="2018-03" db="EMBL/GenBank/DDBJ databases">
        <authorList>
            <person name="Guldener U."/>
        </authorList>
    </citation>
    <scope>NUCLEOTIDE SEQUENCE</scope>
</reference>
<dbReference type="InterPro" id="IPR025390">
    <property type="entry name" value="Dsc3_C"/>
</dbReference>
<feature type="transmembrane region" description="Helical" evidence="2">
    <location>
        <begin position="245"/>
        <end position="263"/>
    </location>
</feature>
<keyword evidence="6" id="KW-1185">Reference proteome</keyword>
<dbReference type="Pfam" id="PF10302">
    <property type="entry name" value="Dsc3_N"/>
    <property type="match status" value="1"/>
</dbReference>
<dbReference type="PANTHER" id="PTHR28049">
    <property type="entry name" value="TRANSMEMBRANE PROTEIN YOR223W"/>
    <property type="match status" value="1"/>
</dbReference>
<evidence type="ECO:0000259" key="4">
    <source>
        <dbReference type="Pfam" id="PF13373"/>
    </source>
</evidence>
<evidence type="ECO:0000259" key="3">
    <source>
        <dbReference type="Pfam" id="PF10302"/>
    </source>
</evidence>
<evidence type="ECO:0000256" key="2">
    <source>
        <dbReference type="SAM" id="Phobius"/>
    </source>
</evidence>
<dbReference type="GO" id="GO:0005783">
    <property type="term" value="C:endoplasmic reticulum"/>
    <property type="evidence" value="ECO:0007669"/>
    <property type="project" value="TreeGrafter"/>
</dbReference>
<feature type="transmembrane region" description="Helical" evidence="2">
    <location>
        <begin position="213"/>
        <end position="233"/>
    </location>
</feature>
<feature type="domain" description="DSC E3 ubiquitin ligase complex subunit 3 ubiquitin-like" evidence="3">
    <location>
        <begin position="9"/>
        <end position="93"/>
    </location>
</feature>
<feature type="domain" description="DSC E3 ubiquitin ligase complex subunit 3 C-terminal" evidence="4">
    <location>
        <begin position="130"/>
        <end position="261"/>
    </location>
</feature>
<evidence type="ECO:0000313" key="6">
    <source>
        <dbReference type="Proteomes" id="UP001187682"/>
    </source>
</evidence>
<dbReference type="SUPFAM" id="SSF54236">
    <property type="entry name" value="Ubiquitin-like"/>
    <property type="match status" value="1"/>
</dbReference>
<dbReference type="InterPro" id="IPR019413">
    <property type="entry name" value="Dsc3_ub-like_dom"/>
</dbReference>
<keyword evidence="2" id="KW-1133">Transmembrane helix</keyword>